<accession>A0ABX0IZC1</accession>
<reference evidence="1 2" key="2">
    <citation type="submission" date="2019-05" db="EMBL/GenBank/DDBJ databases">
        <authorList>
            <person name="Lianzixin W."/>
        </authorList>
    </citation>
    <scope>NUCLEOTIDE SEQUENCE [LARGE SCALE GENOMIC DNA]</scope>
    <source>
        <strain evidence="1 2">EC11</strain>
    </source>
</reference>
<comment type="caution">
    <text evidence="1">The sequence shown here is derived from an EMBL/GenBank/DDBJ whole genome shotgun (WGS) entry which is preliminary data.</text>
</comment>
<dbReference type="RefSeq" id="WP_140963445.1">
    <property type="nucleotide sequence ID" value="NZ_VEVQ02000011.1"/>
</dbReference>
<keyword evidence="2" id="KW-1185">Reference proteome</keyword>
<dbReference type="Pfam" id="PF19268">
    <property type="entry name" value="CIS_TMP"/>
    <property type="match status" value="1"/>
</dbReference>
<reference evidence="1 2" key="3">
    <citation type="submission" date="2020-02" db="EMBL/GenBank/DDBJ databases">
        <title>Flavobacterium profundi sp. nov., isolated from a deep-sea seamount.</title>
        <authorList>
            <person name="Zhang D.-C."/>
        </authorList>
    </citation>
    <scope>NUCLEOTIDE SEQUENCE [LARGE SCALE GENOMIC DNA]</scope>
    <source>
        <strain evidence="1 2">EC11</strain>
    </source>
</reference>
<dbReference type="InterPro" id="IPR045538">
    <property type="entry name" value="CIS_TMP"/>
</dbReference>
<reference evidence="2" key="1">
    <citation type="submission" date="2019-05" db="EMBL/GenBank/DDBJ databases">
        <title>Flavobacterium profundi sp. nov., isolated from a deep-sea seamount.</title>
        <authorList>
            <person name="Zhang D.-C."/>
        </authorList>
    </citation>
    <scope>NUCLEOTIDE SEQUENCE [LARGE SCALE GENOMIC DNA]</scope>
    <source>
        <strain evidence="2">EC11</strain>
    </source>
</reference>
<organism evidence="1 2">
    <name type="scientific">Flavobacterium jejuense</name>
    <dbReference type="NCBI Taxonomy" id="1544455"/>
    <lineage>
        <taxon>Bacteria</taxon>
        <taxon>Pseudomonadati</taxon>
        <taxon>Bacteroidota</taxon>
        <taxon>Flavobacteriia</taxon>
        <taxon>Flavobacteriales</taxon>
        <taxon>Flavobacteriaceae</taxon>
        <taxon>Flavobacterium</taxon>
    </lineage>
</organism>
<dbReference type="EMBL" id="VEVQ02000011">
    <property type="protein sequence ID" value="NHN27099.1"/>
    <property type="molecule type" value="Genomic_DNA"/>
</dbReference>
<name>A0ABX0IZC1_9FLAO</name>
<gene>
    <name evidence="1" type="ORF">FIA58_015555</name>
</gene>
<sequence length="499" mass="58687">MHLLQQHTFDIHCSSQAFGKELHSQLSLLLEKEFYPKLEVLFNKYDIKNKVWVIDTLSIEIPNVSKKYWKTEIIQKGLTQIEDYLRKNRISYSENRNDEMINSNSFFSNSTHSECIFLNFLKTGRIIENTISKNLEEIILKIEVTEVFIERLLLNLETNQNCLIRWIFSVPDFFKEIVFRKLNNFPNEIAVFLNKILDINDKGNHETKQIIKKITKNSLLKKQWIELIQWMNYFQKRSVSKVTLVKEFIQFSKEFWEITTHDLSLICQYIYEISSNSSDTITTEIKDFFSKVENSILKNSIQENKFKTLENSSLQEGNLALKNGKNDTDLGKAQYINNAGLVLLHPFLKALFEQLNLCESNGNWTKKISQHKAILLTQFLVFGEEKINESDLVLNKILCGFPIEAVVNVKLKMTKEEKDKCKSLLEAVNEHWKVMNKSSIEALQQTFLQREAKLEFVSEDEFELWVEEKGYDILLEQLPWGIGMIQTPWMENYLNCHWS</sequence>
<evidence type="ECO:0000313" key="2">
    <source>
        <dbReference type="Proteomes" id="UP000817854"/>
    </source>
</evidence>
<dbReference type="Proteomes" id="UP000817854">
    <property type="component" value="Unassembled WGS sequence"/>
</dbReference>
<protein>
    <submittedName>
        <fullName evidence="1">Uncharacterized protein</fullName>
    </submittedName>
</protein>
<evidence type="ECO:0000313" key="1">
    <source>
        <dbReference type="EMBL" id="NHN27099.1"/>
    </source>
</evidence>
<proteinExistence type="predicted"/>